<dbReference type="Proteomes" id="UP000631114">
    <property type="component" value="Unassembled WGS sequence"/>
</dbReference>
<evidence type="ECO:0000256" key="1">
    <source>
        <dbReference type="SAM" id="MobiDB-lite"/>
    </source>
</evidence>
<dbReference type="OrthoDB" id="1930341at2759"/>
<gene>
    <name evidence="2" type="ORF">IFM89_003497</name>
</gene>
<feature type="region of interest" description="Disordered" evidence="1">
    <location>
        <begin position="300"/>
        <end position="338"/>
    </location>
</feature>
<proteinExistence type="predicted"/>
<reference evidence="2 3" key="1">
    <citation type="submission" date="2020-10" db="EMBL/GenBank/DDBJ databases">
        <title>The Coptis chinensis genome and diversification of protoberbering-type alkaloids.</title>
        <authorList>
            <person name="Wang B."/>
            <person name="Shu S."/>
            <person name="Song C."/>
            <person name="Liu Y."/>
        </authorList>
    </citation>
    <scope>NUCLEOTIDE SEQUENCE [LARGE SCALE GENOMIC DNA]</scope>
    <source>
        <strain evidence="2">HL-2020</strain>
        <tissue evidence="2">Leaf</tissue>
    </source>
</reference>
<feature type="compositionally biased region" description="Basic and acidic residues" evidence="1">
    <location>
        <begin position="313"/>
        <end position="328"/>
    </location>
</feature>
<accession>A0A835HB42</accession>
<name>A0A835HB42_9MAGN</name>
<dbReference type="PANTHER" id="PTHR33924:SF5">
    <property type="entry name" value="CATION-TRANSPORTING ATPASE"/>
    <property type="match status" value="1"/>
</dbReference>
<keyword evidence="3" id="KW-1185">Reference proteome</keyword>
<evidence type="ECO:0000313" key="2">
    <source>
        <dbReference type="EMBL" id="KAF9595755.1"/>
    </source>
</evidence>
<dbReference type="EMBL" id="JADFTS010000007">
    <property type="protein sequence ID" value="KAF9595755.1"/>
    <property type="molecule type" value="Genomic_DNA"/>
</dbReference>
<protein>
    <submittedName>
        <fullName evidence="2">Uncharacterized protein</fullName>
    </submittedName>
</protein>
<dbReference type="PANTHER" id="PTHR33924">
    <property type="entry name" value="CATION-TRANSPORTING ATPASE"/>
    <property type="match status" value="1"/>
</dbReference>
<evidence type="ECO:0000313" key="3">
    <source>
        <dbReference type="Proteomes" id="UP000631114"/>
    </source>
</evidence>
<dbReference type="AlphaFoldDB" id="A0A835HB42"/>
<feature type="compositionally biased region" description="Polar residues" evidence="1">
    <location>
        <begin position="329"/>
        <end position="338"/>
    </location>
</feature>
<sequence length="599" mass="66680">MMEERQSFGSVVDLVTETSRSGFKLMREKRSALDMEGNNDSLELSCKRTKMRDLESVFRSEDNGMEKHNLDSLRDVPIKERFHIGKNEETSGITREHGITMSDGFRAVTTGQSILSQPSIAACSRFQRVDYDFTHMGLNTKAQFTFSKNDQNHDPNTVSSRVMNLDVDETSNSADKNPFYPYKVPGCLKSSAASECGSSTGPLEENDSYKVWNEMKRNGFLSSAHGGIPVPAPRGRKKRSDPLKKKMELAKREQIHRFTKVAAPSGLLNGLNPGIINHVRNSKQVRSIIEALVRSERFGNSNQGRSAENLKGGMKDNNDKGKNPENIHDTGTSQFGVFTKPENTNISSGNRQTKEYPLSSSALISEHKGGCGNFENAERLFNNENSGPPCLASDCGNEMLTLKLSSSITTASENMSNEDSANNASVSSLSIKAATVASQWLELLQQDIRGRLAALRRSKKRVQDVIQTELPFLASKEFSSTQESDLFFRQPPLSSCPNTATSNMHRARWTSLFDQMDKALNEEAKKLENRLNQVKEMQLQCEQGLQFENWHALHALARSEIAPRSEKENMEKKLAVRAAAASIYSTCNFVKATEDVSCF</sequence>
<organism evidence="2 3">
    <name type="scientific">Coptis chinensis</name>
    <dbReference type="NCBI Taxonomy" id="261450"/>
    <lineage>
        <taxon>Eukaryota</taxon>
        <taxon>Viridiplantae</taxon>
        <taxon>Streptophyta</taxon>
        <taxon>Embryophyta</taxon>
        <taxon>Tracheophyta</taxon>
        <taxon>Spermatophyta</taxon>
        <taxon>Magnoliopsida</taxon>
        <taxon>Ranunculales</taxon>
        <taxon>Ranunculaceae</taxon>
        <taxon>Coptidoideae</taxon>
        <taxon>Coptis</taxon>
    </lineage>
</organism>
<comment type="caution">
    <text evidence="2">The sequence shown here is derived from an EMBL/GenBank/DDBJ whole genome shotgun (WGS) entry which is preliminary data.</text>
</comment>
<feature type="region of interest" description="Disordered" evidence="1">
    <location>
        <begin position="223"/>
        <end position="242"/>
    </location>
</feature>